<dbReference type="InterPro" id="IPR036388">
    <property type="entry name" value="WH-like_DNA-bd_sf"/>
</dbReference>
<dbReference type="RefSeq" id="WP_012451403.1">
    <property type="nucleotide sequence ID" value="NZ_CP010520.1"/>
</dbReference>
<evidence type="ECO:0000256" key="1">
    <source>
        <dbReference type="ARBA" id="ARBA00023015"/>
    </source>
</evidence>
<dbReference type="EMBL" id="SGKU01000022">
    <property type="protein sequence ID" value="NFA42745.1"/>
    <property type="molecule type" value="Genomic_DNA"/>
</dbReference>
<evidence type="ECO:0000256" key="2">
    <source>
        <dbReference type="ARBA" id="ARBA00023125"/>
    </source>
</evidence>
<dbReference type="PANTHER" id="PTHR44846:SF1">
    <property type="entry name" value="MANNOSYL-D-GLYCERATE TRANSPORT_METABOLISM SYSTEM REPRESSOR MNGR-RELATED"/>
    <property type="match status" value="1"/>
</dbReference>
<dbReference type="Gene3D" id="1.10.10.10">
    <property type="entry name" value="Winged helix-like DNA-binding domain superfamily/Winged helix DNA-binding domain"/>
    <property type="match status" value="1"/>
</dbReference>
<dbReference type="OrthoDB" id="457376at2"/>
<evidence type="ECO:0000313" key="8">
    <source>
        <dbReference type="Proteomes" id="UP000472355"/>
    </source>
</evidence>
<gene>
    <name evidence="5" type="ORF">EXM65_09205</name>
    <name evidence="6" type="ORF">FC774_08485</name>
    <name evidence="7" type="ORF">FDB51_09190</name>
</gene>
<name>A0A0C2NU94_CLOBO</name>
<comment type="caution">
    <text evidence="6">The sequence shown here is derived from an EMBL/GenBank/DDBJ whole genome shotgun (WGS) entry which is preliminary data.</text>
</comment>
<dbReference type="InterPro" id="IPR036390">
    <property type="entry name" value="WH_DNA-bd_sf"/>
</dbReference>
<dbReference type="AlphaFoldDB" id="A0A0C2NU94"/>
<dbReference type="EMBL" id="SWVK01000011">
    <property type="protein sequence ID" value="NFN35302.1"/>
    <property type="molecule type" value="Genomic_DNA"/>
</dbReference>
<dbReference type="Proteomes" id="UP000472355">
    <property type="component" value="Unassembled WGS sequence"/>
</dbReference>
<dbReference type="InterPro" id="IPR028978">
    <property type="entry name" value="Chorismate_lyase_/UTRA_dom_sf"/>
</dbReference>
<dbReference type="GO" id="GO:0003700">
    <property type="term" value="F:DNA-binding transcription factor activity"/>
    <property type="evidence" value="ECO:0007669"/>
    <property type="project" value="InterPro"/>
</dbReference>
<dbReference type="SUPFAM" id="SSF46785">
    <property type="entry name" value="Winged helix' DNA-binding domain"/>
    <property type="match status" value="1"/>
</dbReference>
<evidence type="ECO:0000259" key="4">
    <source>
        <dbReference type="PROSITE" id="PS50949"/>
    </source>
</evidence>
<proteinExistence type="predicted"/>
<reference evidence="5 8" key="1">
    <citation type="submission" date="2019-02" db="EMBL/GenBank/DDBJ databases">
        <title>Genome sequencing of Clostridium botulinum clinical isolates.</title>
        <authorList>
            <person name="Brunt J."/>
            <person name="Van Vliet A.H.M."/>
            <person name="Stringer S.C."/>
            <person name="Grant K.A."/>
            <person name="Carter A.C."/>
            <person name="Peck M.W."/>
        </authorList>
    </citation>
    <scope>NUCLEOTIDE SEQUENCE [LARGE SCALE GENOMIC DNA]</scope>
    <source>
        <strain evidence="5 8">H113700579</strain>
    </source>
</reference>
<dbReference type="Pfam" id="PF00392">
    <property type="entry name" value="GntR"/>
    <property type="match status" value="1"/>
</dbReference>
<dbReference type="SMART" id="SM00866">
    <property type="entry name" value="UTRA"/>
    <property type="match status" value="1"/>
</dbReference>
<dbReference type="InterPro" id="IPR000524">
    <property type="entry name" value="Tscrpt_reg_HTH_GntR"/>
</dbReference>
<evidence type="ECO:0000313" key="10">
    <source>
        <dbReference type="Proteomes" id="UP000476820"/>
    </source>
</evidence>
<dbReference type="Gene3D" id="3.40.1410.10">
    <property type="entry name" value="Chorismate lyase-like"/>
    <property type="match status" value="1"/>
</dbReference>
<organism evidence="6 10">
    <name type="scientific">Clostridium botulinum</name>
    <dbReference type="NCBI Taxonomy" id="1491"/>
    <lineage>
        <taxon>Bacteria</taxon>
        <taxon>Bacillati</taxon>
        <taxon>Bacillota</taxon>
        <taxon>Clostridia</taxon>
        <taxon>Eubacteriales</taxon>
        <taxon>Clostridiaceae</taxon>
        <taxon>Clostridium</taxon>
    </lineage>
</organism>
<evidence type="ECO:0000313" key="6">
    <source>
        <dbReference type="EMBL" id="NFF87902.1"/>
    </source>
</evidence>
<keyword evidence="1" id="KW-0805">Transcription regulation</keyword>
<dbReference type="GO" id="GO:0045892">
    <property type="term" value="P:negative regulation of DNA-templated transcription"/>
    <property type="evidence" value="ECO:0007669"/>
    <property type="project" value="TreeGrafter"/>
</dbReference>
<dbReference type="Pfam" id="PF07702">
    <property type="entry name" value="UTRA"/>
    <property type="match status" value="1"/>
</dbReference>
<feature type="domain" description="HTH gntR-type" evidence="4">
    <location>
        <begin position="6"/>
        <end position="74"/>
    </location>
</feature>
<dbReference type="PANTHER" id="PTHR44846">
    <property type="entry name" value="MANNOSYL-D-GLYCERATE TRANSPORT/METABOLISM SYSTEM REPRESSOR MNGR-RELATED"/>
    <property type="match status" value="1"/>
</dbReference>
<keyword evidence="2" id="KW-0238">DNA-binding</keyword>
<evidence type="ECO:0000313" key="7">
    <source>
        <dbReference type="EMBL" id="NFN35302.1"/>
    </source>
</evidence>
<dbReference type="EMBL" id="SWOV01000018">
    <property type="protein sequence ID" value="NFF87902.1"/>
    <property type="molecule type" value="Genomic_DNA"/>
</dbReference>
<evidence type="ECO:0000256" key="3">
    <source>
        <dbReference type="ARBA" id="ARBA00023163"/>
    </source>
</evidence>
<evidence type="ECO:0000313" key="9">
    <source>
        <dbReference type="Proteomes" id="UP000473681"/>
    </source>
</evidence>
<dbReference type="GO" id="GO:0003677">
    <property type="term" value="F:DNA binding"/>
    <property type="evidence" value="ECO:0007669"/>
    <property type="project" value="UniProtKB-KW"/>
</dbReference>
<dbReference type="Proteomes" id="UP000476820">
    <property type="component" value="Unassembled WGS sequence"/>
</dbReference>
<dbReference type="PROSITE" id="PS50949">
    <property type="entry name" value="HTH_GNTR"/>
    <property type="match status" value="1"/>
</dbReference>
<dbReference type="SUPFAM" id="SSF64288">
    <property type="entry name" value="Chorismate lyase-like"/>
    <property type="match status" value="1"/>
</dbReference>
<keyword evidence="3" id="KW-0804">Transcription</keyword>
<dbReference type="CDD" id="cd07377">
    <property type="entry name" value="WHTH_GntR"/>
    <property type="match status" value="1"/>
</dbReference>
<dbReference type="InterPro" id="IPR050679">
    <property type="entry name" value="Bact_HTH_transcr_reg"/>
</dbReference>
<protein>
    <submittedName>
        <fullName evidence="6">GntR family transcriptional regulator</fullName>
    </submittedName>
</protein>
<accession>A0A0C2NU94</accession>
<reference evidence="9 10" key="2">
    <citation type="submission" date="2019-04" db="EMBL/GenBank/DDBJ databases">
        <title>Genome sequencing of Clostridium botulinum Groups I-IV and Clostridium butyricum.</title>
        <authorList>
            <person name="Brunt J."/>
            <person name="Van Vliet A.H.M."/>
            <person name="Stringer S.C."/>
            <person name="Carter A.T."/>
            <person name="Peck M.W."/>
        </authorList>
    </citation>
    <scope>NUCLEOTIDE SEQUENCE [LARGE SCALE GENOMIC DNA]</scope>
    <source>
        <strain evidence="6 10">1605</strain>
        <strain evidence="7 9">CB-K-33E</strain>
    </source>
</reference>
<sequence length="242" mass="28436">MNQDKVPKYYWLKRILIEKIEMEEFKSNVPILTERELMEQFQVSRITVRKAIDELVKEGYLYKIQGKGTYVKDDNYNQDLFEITSCTEDVLKLGKKPEKSIIISEVIKADTKRAKTLNITTDDNVFCLGRVTFADGEPLNYTLTYLPEKIFLGIERYDFKIESLYSLIQKKYKIKILKARRTIEAVLAKDEIAEYLDIDEGMPIILFGCTTYGIVNGKEVPIETFKCYYRTDKFKFYINQIK</sequence>
<dbReference type="InterPro" id="IPR011663">
    <property type="entry name" value="UTRA"/>
</dbReference>
<dbReference type="SMART" id="SM00345">
    <property type="entry name" value="HTH_GNTR"/>
    <property type="match status" value="1"/>
</dbReference>
<evidence type="ECO:0000313" key="5">
    <source>
        <dbReference type="EMBL" id="NFA42745.1"/>
    </source>
</evidence>
<dbReference type="PRINTS" id="PR00035">
    <property type="entry name" value="HTHGNTR"/>
</dbReference>
<dbReference type="Proteomes" id="UP000473681">
    <property type="component" value="Unassembled WGS sequence"/>
</dbReference>